<accession>A0A0D2MXW0</accession>
<evidence type="ECO:0000313" key="4">
    <source>
        <dbReference type="EMBL" id="KIZ07315.1"/>
    </source>
</evidence>
<dbReference type="InterPro" id="IPR052760">
    <property type="entry name" value="Mitochondrial_malonyltrans"/>
</dbReference>
<dbReference type="Pfam" id="PF12796">
    <property type="entry name" value="Ank_2"/>
    <property type="match status" value="1"/>
</dbReference>
<dbReference type="Gene3D" id="3.30.70.250">
    <property type="entry name" value="Malonyl-CoA ACP transacylase, ACP-binding"/>
    <property type="match status" value="1"/>
</dbReference>
<feature type="region of interest" description="Disordered" evidence="2">
    <location>
        <begin position="205"/>
        <end position="241"/>
    </location>
</feature>
<dbReference type="InterPro" id="IPR016036">
    <property type="entry name" value="Malonyl_transacylase_ACP-bd"/>
</dbReference>
<dbReference type="KEGG" id="mng:MNEG_0624"/>
<feature type="repeat" description="ANK" evidence="1">
    <location>
        <begin position="27"/>
        <end position="59"/>
    </location>
</feature>
<dbReference type="InterPro" id="IPR016035">
    <property type="entry name" value="Acyl_Trfase/lysoPLipase"/>
</dbReference>
<dbReference type="InterPro" id="IPR014043">
    <property type="entry name" value="Acyl_transferase_dom"/>
</dbReference>
<dbReference type="InterPro" id="IPR001227">
    <property type="entry name" value="Ac_transferase_dom_sf"/>
</dbReference>
<keyword evidence="1" id="KW-0040">ANK repeat</keyword>
<dbReference type="EC" id="2.3.1.39" evidence="4"/>
<dbReference type="PANTHER" id="PTHR47170:SF2">
    <property type="entry name" value="MALONYL-COA:ACP TRANSACYLASE (MAT) DOMAIN-CONTAINING PROTEIN"/>
    <property type="match status" value="1"/>
</dbReference>
<dbReference type="AlphaFoldDB" id="A0A0D2MXW0"/>
<dbReference type="Gene3D" id="3.40.366.10">
    <property type="entry name" value="Malonyl-Coenzyme A Acyl Carrier Protein, domain 2"/>
    <property type="match status" value="1"/>
</dbReference>
<keyword evidence="4" id="KW-0012">Acyltransferase</keyword>
<feature type="compositionally biased region" description="Low complexity" evidence="2">
    <location>
        <begin position="212"/>
        <end position="240"/>
    </location>
</feature>
<reference evidence="4 5" key="1">
    <citation type="journal article" date="2013" name="BMC Genomics">
        <title>Reconstruction of the lipid metabolism for the microalga Monoraphidium neglectum from its genome sequence reveals characteristics suitable for biofuel production.</title>
        <authorList>
            <person name="Bogen C."/>
            <person name="Al-Dilaimi A."/>
            <person name="Albersmeier A."/>
            <person name="Wichmann J."/>
            <person name="Grundmann M."/>
            <person name="Rupp O."/>
            <person name="Lauersen K.J."/>
            <person name="Blifernez-Klassen O."/>
            <person name="Kalinowski J."/>
            <person name="Goesmann A."/>
            <person name="Mussgnug J.H."/>
            <person name="Kruse O."/>
        </authorList>
    </citation>
    <scope>NUCLEOTIDE SEQUENCE [LARGE SCALE GENOMIC DNA]</scope>
    <source>
        <strain evidence="4 5">SAG 48.87</strain>
    </source>
</reference>
<dbReference type="GO" id="GO:0004314">
    <property type="term" value="F:[acyl-carrier-protein] S-malonyltransferase activity"/>
    <property type="evidence" value="ECO:0007669"/>
    <property type="project" value="UniProtKB-EC"/>
</dbReference>
<dbReference type="EMBL" id="KK100273">
    <property type="protein sequence ID" value="KIZ07315.1"/>
    <property type="molecule type" value="Genomic_DNA"/>
</dbReference>
<feature type="domain" description="Malonyl-CoA:ACP transacylase (MAT)" evidence="3">
    <location>
        <begin position="245"/>
        <end position="546"/>
    </location>
</feature>
<dbReference type="RefSeq" id="XP_013906334.1">
    <property type="nucleotide sequence ID" value="XM_014050880.1"/>
</dbReference>
<evidence type="ECO:0000313" key="5">
    <source>
        <dbReference type="Proteomes" id="UP000054498"/>
    </source>
</evidence>
<name>A0A0D2MXW0_9CHLO</name>
<dbReference type="PROSITE" id="PS50297">
    <property type="entry name" value="ANK_REP_REGION"/>
    <property type="match status" value="2"/>
</dbReference>
<dbReference type="SMART" id="SM00248">
    <property type="entry name" value="ANK"/>
    <property type="match status" value="2"/>
</dbReference>
<dbReference type="SUPFAM" id="SSF48403">
    <property type="entry name" value="Ankyrin repeat"/>
    <property type="match status" value="1"/>
</dbReference>
<feature type="repeat" description="ANK" evidence="1">
    <location>
        <begin position="60"/>
        <end position="96"/>
    </location>
</feature>
<gene>
    <name evidence="4" type="ORF">MNEG_0624</name>
</gene>
<dbReference type="Proteomes" id="UP000054498">
    <property type="component" value="Unassembled WGS sequence"/>
</dbReference>
<sequence length="546" mass="58062">MQVRMGDPEMLAKIMQSDPYFFTQDNGAGSPLHFAVTYRQLDMAHHLLNNGAAVNQRDSQGWTPLHRAAHLAHLDGYLEIYEYLLSRGADPSILTDDYDPYLDPGRKTPIQVAPEDEDVRARLAHLELRYATVPKAPLPHPDVGDWWALYDYGPEVVTGWPADFTPPYPEVLKRQRDHATRAEERKQRKAALAAARDALAADGFSRPFAGPTASGPSKAADAAAQARDAPTGAARGAPRGKNAFLFPGQGSQAVGMIGEAAAQLPAVREMLEVAKTVLGYDMLELIQKGPKEKLDDTIYAQPALLVANLAAAEQLRARNPAAAAACGAAAGLSLGEYAALVVKIRAESMAAAGRAGSRPHGMLSVVGLPDGELEGICREAAEKLGPGTVCVVANYLFPTGRVVSGHLDALDWVQSAALEAGALKAARLAVSGAFHTSLMEPARAALESALASVKICAPQIPVWSNVTASPFPSDPDSIRKLLGRQLVEPVRWEATLVALTSPDDVNNAGTEGGRKLHELGPGQQIKSMVRRVSGDAWKAMVNASAS</sequence>
<dbReference type="InterPro" id="IPR002110">
    <property type="entry name" value="Ankyrin_rpt"/>
</dbReference>
<dbReference type="GeneID" id="25726742"/>
<dbReference type="SMART" id="SM00827">
    <property type="entry name" value="PKS_AT"/>
    <property type="match status" value="1"/>
</dbReference>
<organism evidence="4 5">
    <name type="scientific">Monoraphidium neglectum</name>
    <dbReference type="NCBI Taxonomy" id="145388"/>
    <lineage>
        <taxon>Eukaryota</taxon>
        <taxon>Viridiplantae</taxon>
        <taxon>Chlorophyta</taxon>
        <taxon>core chlorophytes</taxon>
        <taxon>Chlorophyceae</taxon>
        <taxon>CS clade</taxon>
        <taxon>Sphaeropleales</taxon>
        <taxon>Selenastraceae</taxon>
        <taxon>Monoraphidium</taxon>
    </lineage>
</organism>
<dbReference type="STRING" id="145388.A0A0D2MXW0"/>
<dbReference type="OrthoDB" id="541883at2759"/>
<dbReference type="SUPFAM" id="SSF55048">
    <property type="entry name" value="Probable ACP-binding domain of malonyl-CoA ACP transacylase"/>
    <property type="match status" value="1"/>
</dbReference>
<dbReference type="PANTHER" id="PTHR47170">
    <property type="entry name" value="MALONYL-COA ACP TRANSACYLASE, ACP-BINDING"/>
    <property type="match status" value="1"/>
</dbReference>
<keyword evidence="4" id="KW-0808">Transferase</keyword>
<dbReference type="InterPro" id="IPR036770">
    <property type="entry name" value="Ankyrin_rpt-contain_sf"/>
</dbReference>
<protein>
    <submittedName>
        <fullName evidence="4">(Acyl-carrier-protein) S-malonyltransferase</fullName>
        <ecNumber evidence="4">2.3.1.39</ecNumber>
    </submittedName>
</protein>
<evidence type="ECO:0000256" key="1">
    <source>
        <dbReference type="PROSITE-ProRule" id="PRU00023"/>
    </source>
</evidence>
<dbReference type="PROSITE" id="PS50088">
    <property type="entry name" value="ANK_REPEAT"/>
    <property type="match status" value="2"/>
</dbReference>
<proteinExistence type="predicted"/>
<dbReference type="Gene3D" id="1.25.40.20">
    <property type="entry name" value="Ankyrin repeat-containing domain"/>
    <property type="match status" value="1"/>
</dbReference>
<evidence type="ECO:0000256" key="2">
    <source>
        <dbReference type="SAM" id="MobiDB-lite"/>
    </source>
</evidence>
<dbReference type="SUPFAM" id="SSF52151">
    <property type="entry name" value="FabD/lysophospholipase-like"/>
    <property type="match status" value="1"/>
</dbReference>
<dbReference type="Pfam" id="PF00698">
    <property type="entry name" value="Acyl_transf_1"/>
    <property type="match status" value="1"/>
</dbReference>
<keyword evidence="5" id="KW-1185">Reference proteome</keyword>
<evidence type="ECO:0000259" key="3">
    <source>
        <dbReference type="SMART" id="SM00827"/>
    </source>
</evidence>